<name>A0A1R1I8I3_9RHOO</name>
<evidence type="ECO:0008006" key="3">
    <source>
        <dbReference type="Google" id="ProtNLM"/>
    </source>
</evidence>
<protein>
    <recommendedName>
        <fullName evidence="3">HNH endonuclease</fullName>
    </recommendedName>
</protein>
<evidence type="ECO:0000313" key="2">
    <source>
        <dbReference type="Proteomes" id="UP000187526"/>
    </source>
</evidence>
<dbReference type="STRING" id="418702.BJN45_07900"/>
<organism evidence="1 2">
    <name type="scientific">Azonexus hydrophilus</name>
    <dbReference type="NCBI Taxonomy" id="418702"/>
    <lineage>
        <taxon>Bacteria</taxon>
        <taxon>Pseudomonadati</taxon>
        <taxon>Pseudomonadota</taxon>
        <taxon>Betaproteobacteria</taxon>
        <taxon>Rhodocyclales</taxon>
        <taxon>Azonexaceae</taxon>
        <taxon>Azonexus</taxon>
    </lineage>
</organism>
<sequence>MRFQAPPKIEFKGTFEDIAKVKHLATRNALSQLNPTVLARATVYQQQLLSLSGVVTTPWPDDDKTALRSCYDSNTIPLGKLKDGLLTNLRQQSALNLTVCPYCMVRPPSTWDHYLPQHWYPEFSVLPINLVYVCGNCNTTKLENKDDIHLLYVHPYFYPDPTAVILHCQAKIEAGRLTLSFYCAPPAGAPPTPSVTKLAEVGQRHVEKLALESTYQSEAGSIVGTFVAELRRDFPNGISEPILKDLVLKRHQLIEVDHGPNAWEARLWAALYHFADLQAYINAEISKPQRILRGGIEVPPPPPPANH</sequence>
<reference evidence="1 2" key="1">
    <citation type="submission" date="2016-10" db="EMBL/GenBank/DDBJ databases">
        <title>Alkaliphiles isolated from bioreactors.</title>
        <authorList>
            <person name="Salah Z."/>
            <person name="Rout S.P."/>
            <person name="Humphreys P.N."/>
        </authorList>
    </citation>
    <scope>NUCLEOTIDE SEQUENCE [LARGE SCALE GENOMIC DNA]</scope>
    <source>
        <strain evidence="1 2">ZS02</strain>
    </source>
</reference>
<dbReference type="EMBL" id="MTHD01000002">
    <property type="protein sequence ID" value="OMG55061.1"/>
    <property type="molecule type" value="Genomic_DNA"/>
</dbReference>
<dbReference type="Proteomes" id="UP000187526">
    <property type="component" value="Unassembled WGS sequence"/>
</dbReference>
<evidence type="ECO:0000313" key="1">
    <source>
        <dbReference type="EMBL" id="OMG55061.1"/>
    </source>
</evidence>
<dbReference type="AlphaFoldDB" id="A0A1R1I8I3"/>
<dbReference type="RefSeq" id="WP_076093720.1">
    <property type="nucleotide sequence ID" value="NZ_MTHD01000002.1"/>
</dbReference>
<gene>
    <name evidence="1" type="ORF">BJN45_07900</name>
</gene>
<proteinExistence type="predicted"/>
<accession>A0A1R1I8I3</accession>
<dbReference type="OrthoDB" id="9816185at2"/>
<keyword evidence="2" id="KW-1185">Reference proteome</keyword>
<comment type="caution">
    <text evidence="1">The sequence shown here is derived from an EMBL/GenBank/DDBJ whole genome shotgun (WGS) entry which is preliminary data.</text>
</comment>